<dbReference type="Proteomes" id="UP001172457">
    <property type="component" value="Chromosome 5"/>
</dbReference>
<dbReference type="PANTHER" id="PTHR31635">
    <property type="entry name" value="REVERSE TRANSCRIPTASE DOMAIN-CONTAINING PROTEIN-RELATED"/>
    <property type="match status" value="1"/>
</dbReference>
<keyword evidence="3" id="KW-1185">Reference proteome</keyword>
<reference evidence="2" key="1">
    <citation type="submission" date="2023-03" db="EMBL/GenBank/DDBJ databases">
        <title>Chromosome-scale reference genome and RAD-based genetic map of yellow starthistle (Centaurea solstitialis) reveal putative structural variation and QTLs associated with invader traits.</title>
        <authorList>
            <person name="Reatini B."/>
            <person name="Cang F.A."/>
            <person name="Jiang Q."/>
            <person name="Mckibben M.T.W."/>
            <person name="Barker M.S."/>
            <person name="Rieseberg L.H."/>
            <person name="Dlugosch K.M."/>
        </authorList>
    </citation>
    <scope>NUCLEOTIDE SEQUENCE</scope>
    <source>
        <strain evidence="2">CAN-66</strain>
        <tissue evidence="2">Leaf</tissue>
    </source>
</reference>
<evidence type="ECO:0000259" key="1">
    <source>
        <dbReference type="Pfam" id="PF00078"/>
    </source>
</evidence>
<dbReference type="AlphaFoldDB" id="A0AA38T2S3"/>
<dbReference type="PANTHER" id="PTHR31635:SF196">
    <property type="entry name" value="REVERSE TRANSCRIPTASE DOMAIN-CONTAINING PROTEIN-RELATED"/>
    <property type="match status" value="1"/>
</dbReference>
<feature type="domain" description="Reverse transcriptase" evidence="1">
    <location>
        <begin position="106"/>
        <end position="310"/>
    </location>
</feature>
<protein>
    <recommendedName>
        <fullName evidence="1">Reverse transcriptase domain-containing protein</fullName>
    </recommendedName>
</protein>
<gene>
    <name evidence="2" type="ORF">OSB04_019964</name>
</gene>
<proteinExistence type="predicted"/>
<dbReference type="InterPro" id="IPR043502">
    <property type="entry name" value="DNA/RNA_pol_sf"/>
</dbReference>
<comment type="caution">
    <text evidence="2">The sequence shown here is derived from an EMBL/GenBank/DDBJ whole genome shotgun (WGS) entry which is preliminary data.</text>
</comment>
<dbReference type="SUPFAM" id="SSF56672">
    <property type="entry name" value="DNA/RNA polymerases"/>
    <property type="match status" value="1"/>
</dbReference>
<dbReference type="InterPro" id="IPR000477">
    <property type="entry name" value="RT_dom"/>
</dbReference>
<name>A0AA38T2S3_9ASTR</name>
<evidence type="ECO:0000313" key="3">
    <source>
        <dbReference type="Proteomes" id="UP001172457"/>
    </source>
</evidence>
<organism evidence="2 3">
    <name type="scientific">Centaurea solstitialis</name>
    <name type="common">yellow star-thistle</name>
    <dbReference type="NCBI Taxonomy" id="347529"/>
    <lineage>
        <taxon>Eukaryota</taxon>
        <taxon>Viridiplantae</taxon>
        <taxon>Streptophyta</taxon>
        <taxon>Embryophyta</taxon>
        <taxon>Tracheophyta</taxon>
        <taxon>Spermatophyta</taxon>
        <taxon>Magnoliopsida</taxon>
        <taxon>eudicotyledons</taxon>
        <taxon>Gunneridae</taxon>
        <taxon>Pentapetalae</taxon>
        <taxon>asterids</taxon>
        <taxon>campanulids</taxon>
        <taxon>Asterales</taxon>
        <taxon>Asteraceae</taxon>
        <taxon>Carduoideae</taxon>
        <taxon>Cardueae</taxon>
        <taxon>Centaureinae</taxon>
        <taxon>Centaurea</taxon>
    </lineage>
</organism>
<sequence length="482" mass="53925">MGVRYLIRKVLRKVRMIFASKNSRKPTRLDHSLTSLFKKISDDQKSRIEAPFSEQEIKSAVWSCGNNKARGPDGFTFDWHHVGNDFVEAVMFIKSNCQINRGSNSSLIGCITKVISKILAGRFKEVLVTIISNSQTAFIKGRNILDSPLMVNELISRAKNRKKNLLIFKADFAKAFDSLNWNFLDNVFMQMGFGHKWRAWVNGFISMVNVSILINGSPTKEFTFEKGVRQGDPLTPFLFLVAAEGLSIVLREAQQANLLKGVRLECSNAEVSILQFADDTIFLGEWTRDNAKNLIRILKCFRGNNTLRVSVTTIIRNANGEYTATAPPREPLLDRLRISRIFKTESSGILATTLRSVIKFLSQTASFAASKAAMYSASVVESAIVSCFELFHEIAPPFRVLQNVLDSHPMGFTWVLLVSSRNTYLVSNIEPDSGHCALLSTIPCCIGDKSFIGLIHPESLQDFINTSSVNFPFRKAVLTSIC</sequence>
<dbReference type="Pfam" id="PF00078">
    <property type="entry name" value="RVT_1"/>
    <property type="match status" value="1"/>
</dbReference>
<dbReference type="EMBL" id="JARYMX010000005">
    <property type="protein sequence ID" value="KAJ9547421.1"/>
    <property type="molecule type" value="Genomic_DNA"/>
</dbReference>
<evidence type="ECO:0000313" key="2">
    <source>
        <dbReference type="EMBL" id="KAJ9547421.1"/>
    </source>
</evidence>
<dbReference type="CDD" id="cd01650">
    <property type="entry name" value="RT_nLTR_like"/>
    <property type="match status" value="1"/>
</dbReference>
<accession>A0AA38T2S3</accession>